<sequence length="135" mass="15693">MEEVIEGMLAEERTGTSIRVFPKLDSLTLDALPRLKRFCCRTNMIVFPLLRHLIIQSCPDLKTFSFDSGNCRTNISLDHHDLFNEKVILPLLEKLEFYKMDNLERLWPDRLAEHSFAKLTSVRLSFCPKLSNVLP</sequence>
<dbReference type="SUPFAM" id="SSF52047">
    <property type="entry name" value="RNI-like"/>
    <property type="match status" value="1"/>
</dbReference>
<dbReference type="EMBL" id="BSYR01000003">
    <property type="protein sequence ID" value="GMI65745.1"/>
    <property type="molecule type" value="Genomic_DNA"/>
</dbReference>
<accession>A0A9W7GUA4</accession>
<proteinExistence type="predicted"/>
<dbReference type="PANTHER" id="PTHR33463:SF204">
    <property type="entry name" value="NB-ARC DOMAIN-CONTAINING PROTEIN"/>
    <property type="match status" value="1"/>
</dbReference>
<keyword evidence="3" id="KW-1185">Reference proteome</keyword>
<comment type="caution">
    <text evidence="2">The sequence shown here is derived from an EMBL/GenBank/DDBJ whole genome shotgun (WGS) entry which is preliminary data.</text>
</comment>
<reference evidence="2" key="1">
    <citation type="submission" date="2023-05" db="EMBL/GenBank/DDBJ databases">
        <title>Genome and transcriptome analyses reveal genes involved in the formation of fine ridges on petal epidermal cells in Hibiscus trionum.</title>
        <authorList>
            <person name="Koshimizu S."/>
            <person name="Masuda S."/>
            <person name="Ishii T."/>
            <person name="Shirasu K."/>
            <person name="Hoshino A."/>
            <person name="Arita M."/>
        </authorList>
    </citation>
    <scope>NUCLEOTIDE SEQUENCE</scope>
    <source>
        <strain evidence="2">Hamamatsu line</strain>
    </source>
</reference>
<dbReference type="PANTHER" id="PTHR33463">
    <property type="entry name" value="NB-ARC DOMAIN-CONTAINING PROTEIN-RELATED"/>
    <property type="match status" value="1"/>
</dbReference>
<evidence type="ECO:0000313" key="2">
    <source>
        <dbReference type="EMBL" id="GMI65745.1"/>
    </source>
</evidence>
<keyword evidence="1" id="KW-0611">Plant defense</keyword>
<protein>
    <submittedName>
        <fullName evidence="2">Uncharacterized protein</fullName>
    </submittedName>
</protein>
<organism evidence="2 3">
    <name type="scientific">Hibiscus trionum</name>
    <name type="common">Flower of an hour</name>
    <dbReference type="NCBI Taxonomy" id="183268"/>
    <lineage>
        <taxon>Eukaryota</taxon>
        <taxon>Viridiplantae</taxon>
        <taxon>Streptophyta</taxon>
        <taxon>Embryophyta</taxon>
        <taxon>Tracheophyta</taxon>
        <taxon>Spermatophyta</taxon>
        <taxon>Magnoliopsida</taxon>
        <taxon>eudicotyledons</taxon>
        <taxon>Gunneridae</taxon>
        <taxon>Pentapetalae</taxon>
        <taxon>rosids</taxon>
        <taxon>malvids</taxon>
        <taxon>Malvales</taxon>
        <taxon>Malvaceae</taxon>
        <taxon>Malvoideae</taxon>
        <taxon>Hibiscus</taxon>
    </lineage>
</organism>
<evidence type="ECO:0000313" key="3">
    <source>
        <dbReference type="Proteomes" id="UP001165190"/>
    </source>
</evidence>
<evidence type="ECO:0000256" key="1">
    <source>
        <dbReference type="ARBA" id="ARBA00022821"/>
    </source>
</evidence>
<dbReference type="Gene3D" id="3.80.10.10">
    <property type="entry name" value="Ribonuclease Inhibitor"/>
    <property type="match status" value="1"/>
</dbReference>
<name>A0A9W7GUA4_HIBTR</name>
<dbReference type="AlphaFoldDB" id="A0A9W7GUA4"/>
<dbReference type="OrthoDB" id="996339at2759"/>
<gene>
    <name evidence="2" type="ORF">HRI_000243800</name>
</gene>
<dbReference type="InterPro" id="IPR032675">
    <property type="entry name" value="LRR_dom_sf"/>
</dbReference>
<dbReference type="InterPro" id="IPR050905">
    <property type="entry name" value="Plant_NBS-LRR"/>
</dbReference>
<dbReference type="Proteomes" id="UP001165190">
    <property type="component" value="Unassembled WGS sequence"/>
</dbReference>